<feature type="signal peptide" evidence="2">
    <location>
        <begin position="1"/>
        <end position="21"/>
    </location>
</feature>
<gene>
    <name evidence="3" type="ORF">GCM10009001_33770</name>
</gene>
<keyword evidence="4" id="KW-1185">Reference proteome</keyword>
<reference evidence="4" key="1">
    <citation type="journal article" date="2019" name="Int. J. Syst. Evol. Microbiol.">
        <title>The Global Catalogue of Microorganisms (GCM) 10K type strain sequencing project: providing services to taxonomists for standard genome sequencing and annotation.</title>
        <authorList>
            <consortium name="The Broad Institute Genomics Platform"/>
            <consortium name="The Broad Institute Genome Sequencing Center for Infectious Disease"/>
            <person name="Wu L."/>
            <person name="Ma J."/>
        </authorList>
    </citation>
    <scope>NUCLEOTIDE SEQUENCE [LARGE SCALE GENOMIC DNA]</scope>
    <source>
        <strain evidence="4">JCM 15395</strain>
    </source>
</reference>
<dbReference type="PROSITE" id="PS51257">
    <property type="entry name" value="PROKAR_LIPOPROTEIN"/>
    <property type="match status" value="1"/>
</dbReference>
<dbReference type="Proteomes" id="UP001500866">
    <property type="component" value="Unassembled WGS sequence"/>
</dbReference>
<dbReference type="EMBL" id="BAAADS010000025">
    <property type="protein sequence ID" value="GAA0613777.1"/>
    <property type="molecule type" value="Genomic_DNA"/>
</dbReference>
<feature type="coiled-coil region" evidence="1">
    <location>
        <begin position="119"/>
        <end position="146"/>
    </location>
</feature>
<evidence type="ECO:0008006" key="5">
    <source>
        <dbReference type="Google" id="ProtNLM"/>
    </source>
</evidence>
<accession>A0ABP3RN92</accession>
<protein>
    <recommendedName>
        <fullName evidence="5">Sporulation lipoprotein YhcN/YlaJ (Spore_YhcN_YlaJ)</fullName>
    </recommendedName>
</protein>
<evidence type="ECO:0000256" key="2">
    <source>
        <dbReference type="SAM" id="SignalP"/>
    </source>
</evidence>
<dbReference type="RefSeq" id="WP_343815816.1">
    <property type="nucleotide sequence ID" value="NZ_BAAADS010000025.1"/>
</dbReference>
<evidence type="ECO:0000256" key="1">
    <source>
        <dbReference type="SAM" id="Coils"/>
    </source>
</evidence>
<evidence type="ECO:0000313" key="3">
    <source>
        <dbReference type="EMBL" id="GAA0613777.1"/>
    </source>
</evidence>
<name>A0ABP3RN92_9BACI</name>
<feature type="chain" id="PRO_5047004272" description="Sporulation lipoprotein YhcN/YlaJ (Spore_YhcN_YlaJ)" evidence="2">
    <location>
        <begin position="22"/>
        <end position="151"/>
    </location>
</feature>
<proteinExistence type="predicted"/>
<sequence length="151" mass="17547">MSGYRLIIMIGLILFLTSCSTMDNSTTQEDGINLSYITSNHTIDQHASNKAKEMLRKHNTITSIHAVNTDQKMLIAVEVHHRHRFRLANIRKDLQKEMVKAFPDKEVELSTDKKVVIELNRLEKSIDSNEMNKKKLKMEMNQLIKLMHEQT</sequence>
<keyword evidence="1" id="KW-0175">Coiled coil</keyword>
<organism evidence="3 4">
    <name type="scientific">Virgibacillus siamensis</name>
    <dbReference type="NCBI Taxonomy" id="480071"/>
    <lineage>
        <taxon>Bacteria</taxon>
        <taxon>Bacillati</taxon>
        <taxon>Bacillota</taxon>
        <taxon>Bacilli</taxon>
        <taxon>Bacillales</taxon>
        <taxon>Bacillaceae</taxon>
        <taxon>Virgibacillus</taxon>
    </lineage>
</organism>
<keyword evidence="2" id="KW-0732">Signal</keyword>
<evidence type="ECO:0000313" key="4">
    <source>
        <dbReference type="Proteomes" id="UP001500866"/>
    </source>
</evidence>
<comment type="caution">
    <text evidence="3">The sequence shown here is derived from an EMBL/GenBank/DDBJ whole genome shotgun (WGS) entry which is preliminary data.</text>
</comment>